<dbReference type="InterPro" id="IPR045633">
    <property type="entry name" value="DUF6414"/>
</dbReference>
<protein>
    <submittedName>
        <fullName evidence="1">Uncharacterized protein</fullName>
    </submittedName>
</protein>
<organism evidence="1 2">
    <name type="scientific">Blautia obeum</name>
    <dbReference type="NCBI Taxonomy" id="40520"/>
    <lineage>
        <taxon>Bacteria</taxon>
        <taxon>Bacillati</taxon>
        <taxon>Bacillota</taxon>
        <taxon>Clostridia</taxon>
        <taxon>Lachnospirales</taxon>
        <taxon>Lachnospiraceae</taxon>
        <taxon>Blautia</taxon>
    </lineage>
</organism>
<comment type="caution">
    <text evidence="1">The sequence shown here is derived from an EMBL/GenBank/DDBJ whole genome shotgun (WGS) entry which is preliminary data.</text>
</comment>
<reference evidence="1 2" key="1">
    <citation type="submission" date="2018-08" db="EMBL/GenBank/DDBJ databases">
        <title>A genome reference for cultivated species of the human gut microbiota.</title>
        <authorList>
            <person name="Zou Y."/>
            <person name="Xue W."/>
            <person name="Luo G."/>
        </authorList>
    </citation>
    <scope>NUCLEOTIDE SEQUENCE [LARGE SCALE GENOMIC DNA]</scope>
    <source>
        <strain evidence="1 2">AF21-24</strain>
    </source>
</reference>
<dbReference type="AlphaFoldDB" id="A0A412KP37"/>
<gene>
    <name evidence="1" type="ORF">DWX77_13500</name>
</gene>
<sequence>MANKICKIVYFDEDSITDYVQIVAGGSLETTTELLKSSEANEKQEVGVNAKGGIGGIFKALVGWEASANGEISAGLALNRNKMVKNIMKNTILTDFLKIVDDDSAKKSASKTARGAIKRFDGYIISAEKDSLSYMVMVSPYLSMLKTGSFVPAGEFNIAIDKLENALKNAKGYYEFVGTKGKSKVILRFNINSFKNGYTISDLLKMNLSIYAIKVGRTSLDMLDVSKELEMDVSIIPKDNPSYEGSNEVEDNAASQKILDVFDVLLAGVEAVD</sequence>
<evidence type="ECO:0000313" key="1">
    <source>
        <dbReference type="EMBL" id="RGS70331.1"/>
    </source>
</evidence>
<accession>A0A412KP37</accession>
<proteinExistence type="predicted"/>
<dbReference type="Proteomes" id="UP000284242">
    <property type="component" value="Unassembled WGS sequence"/>
</dbReference>
<dbReference type="EMBL" id="QRVV01000055">
    <property type="protein sequence ID" value="RGS70331.1"/>
    <property type="molecule type" value="Genomic_DNA"/>
</dbReference>
<dbReference type="Pfam" id="PF19952">
    <property type="entry name" value="DUF6414"/>
    <property type="match status" value="1"/>
</dbReference>
<name>A0A412KP37_9FIRM</name>
<evidence type="ECO:0000313" key="2">
    <source>
        <dbReference type="Proteomes" id="UP000284242"/>
    </source>
</evidence>